<dbReference type="GeneID" id="71926701"/>
<gene>
    <name evidence="2" type="ORF">MW046_01600</name>
</gene>
<dbReference type="EMBL" id="CP096019">
    <property type="protein sequence ID" value="UPM43155.1"/>
    <property type="molecule type" value="Genomic_DNA"/>
</dbReference>
<protein>
    <submittedName>
        <fullName evidence="2">Uncharacterized protein</fullName>
    </submittedName>
</protein>
<organism evidence="2 3">
    <name type="scientific">Halocatena salina</name>
    <dbReference type="NCBI Taxonomy" id="2934340"/>
    <lineage>
        <taxon>Archaea</taxon>
        <taxon>Methanobacteriati</taxon>
        <taxon>Methanobacteriota</taxon>
        <taxon>Stenosarchaea group</taxon>
        <taxon>Halobacteria</taxon>
        <taxon>Halobacteriales</taxon>
        <taxon>Natronomonadaceae</taxon>
        <taxon>Halocatena</taxon>
    </lineage>
</organism>
<proteinExistence type="predicted"/>
<dbReference type="Proteomes" id="UP000831768">
    <property type="component" value="Chromosome"/>
</dbReference>
<feature type="region of interest" description="Disordered" evidence="1">
    <location>
        <begin position="55"/>
        <end position="96"/>
    </location>
</feature>
<evidence type="ECO:0000313" key="2">
    <source>
        <dbReference type="EMBL" id="UPM43155.1"/>
    </source>
</evidence>
<reference evidence="2" key="1">
    <citation type="submission" date="2022-04" db="EMBL/GenBank/DDBJ databases">
        <title>Halocatena sp. nov., isolated from a salt lake.</title>
        <authorList>
            <person name="Cui H.-L."/>
        </authorList>
    </citation>
    <scope>NUCLEOTIDE SEQUENCE</scope>
    <source>
        <strain evidence="2">AD-1</strain>
    </source>
</reference>
<dbReference type="AlphaFoldDB" id="A0A8U0A1X5"/>
<name>A0A8U0A1X5_9EURY</name>
<accession>A0A8U0A1X5</accession>
<feature type="compositionally biased region" description="Basic and acidic residues" evidence="1">
    <location>
        <begin position="73"/>
        <end position="88"/>
    </location>
</feature>
<keyword evidence="3" id="KW-1185">Reference proteome</keyword>
<evidence type="ECO:0000256" key="1">
    <source>
        <dbReference type="SAM" id="MobiDB-lite"/>
    </source>
</evidence>
<dbReference type="RefSeq" id="WP_247993823.1">
    <property type="nucleotide sequence ID" value="NZ_CP096019.1"/>
</dbReference>
<sequence length="96" mass="10781">MSTDRKEEMITVRLDSSLKAKMDEREEINWSGVARKAIRTTIEDLETMDEIAASNQLTEQEAHEIAESITDAANRRARDASEEDDHSKNSGTVATQ</sequence>
<evidence type="ECO:0000313" key="3">
    <source>
        <dbReference type="Proteomes" id="UP000831768"/>
    </source>
</evidence>
<dbReference type="KEGG" id="haad:MW046_01600"/>